<feature type="domain" description="AB hydrolase-1" evidence="1">
    <location>
        <begin position="141"/>
        <end position="315"/>
    </location>
</feature>
<protein>
    <recommendedName>
        <fullName evidence="1">AB hydrolase-1 domain-containing protein</fullName>
    </recommendedName>
</protein>
<dbReference type="Pfam" id="PF12697">
    <property type="entry name" value="Abhydrolase_6"/>
    <property type="match status" value="1"/>
</dbReference>
<dbReference type="HOGENOM" id="CLU_029375_3_0_1"/>
<dbReference type="RefSeq" id="XP_003654498.1">
    <property type="nucleotide sequence ID" value="XM_003654450.1"/>
</dbReference>
<dbReference type="eggNOG" id="KOG1552">
    <property type="taxonomic scope" value="Eukaryota"/>
</dbReference>
<accession>G2R8A3</accession>
<dbReference type="GeneID" id="11516521"/>
<dbReference type="EMBL" id="CP003011">
    <property type="protein sequence ID" value="AEO68162.1"/>
    <property type="molecule type" value="Genomic_DNA"/>
</dbReference>
<dbReference type="KEGG" id="ttt:THITE_52670"/>
<dbReference type="Proteomes" id="UP000008181">
    <property type="component" value="Chromosome 3"/>
</dbReference>
<dbReference type="PANTHER" id="PTHR12277:SF81">
    <property type="entry name" value="PROTEIN ABHD13"/>
    <property type="match status" value="1"/>
</dbReference>
<evidence type="ECO:0000313" key="3">
    <source>
        <dbReference type="Proteomes" id="UP000008181"/>
    </source>
</evidence>
<evidence type="ECO:0000259" key="1">
    <source>
        <dbReference type="Pfam" id="PF12697"/>
    </source>
</evidence>
<dbReference type="InterPro" id="IPR029058">
    <property type="entry name" value="AB_hydrolase_fold"/>
</dbReference>
<dbReference type="AlphaFoldDB" id="G2R8A3"/>
<keyword evidence="3" id="KW-1185">Reference proteome</keyword>
<dbReference type="PANTHER" id="PTHR12277">
    <property type="entry name" value="ALPHA/BETA HYDROLASE DOMAIN-CONTAINING PROTEIN"/>
    <property type="match status" value="1"/>
</dbReference>
<proteinExistence type="predicted"/>
<gene>
    <name evidence="2" type="ORF">THITE_52670</name>
</gene>
<dbReference type="InterPro" id="IPR000073">
    <property type="entry name" value="AB_hydrolase_1"/>
</dbReference>
<dbReference type="Gene3D" id="3.40.50.1820">
    <property type="entry name" value="alpha/beta hydrolase"/>
    <property type="match status" value="1"/>
</dbReference>
<name>G2R8A3_THETT</name>
<dbReference type="SUPFAM" id="SSF53474">
    <property type="entry name" value="alpha/beta-Hydrolases"/>
    <property type="match status" value="1"/>
</dbReference>
<evidence type="ECO:0000313" key="2">
    <source>
        <dbReference type="EMBL" id="AEO68162.1"/>
    </source>
</evidence>
<sequence>MINRVSVLAASLVVAAPLGLYVLFLGLSAIPYFQRHFLYAHKIHTLWWGDINEPEQWGFAKNQVTPFHITTADNLTLYAWHILPMTLYAQHESKLVSQPTGFCPDITATENFRLLRDDPTAKLIISFHGNAAQLTQGQRPAHYHSLTALHSPYHLLAIDYRGFGLSTGRPTERGLALDAHAAVAWATRVAGVPPERIVLVGHSLGTAVVAAASELLSLRGGDGDGDGDGDGPVDFAGVVLVAGFSSLPEMLSGYAIAGWLPVLWPARWWPWLERVLMERVVDKWDSAGRWREIVKGVKARGGRLRLSLVHARNDWDVPCHEDDKLFRAAVEGLVGDTEAESFEMEKKRRTVSRGKDSFVTTWREGDVMIRQELVPHGGRCRSALSPQLGNLFEERKPDDPRT</sequence>
<organism evidence="2 3">
    <name type="scientific">Thermothielavioides terrestris (strain ATCC 38088 / NRRL 8126)</name>
    <name type="common">Thielavia terrestris</name>
    <dbReference type="NCBI Taxonomy" id="578455"/>
    <lineage>
        <taxon>Eukaryota</taxon>
        <taxon>Fungi</taxon>
        <taxon>Dikarya</taxon>
        <taxon>Ascomycota</taxon>
        <taxon>Pezizomycotina</taxon>
        <taxon>Sordariomycetes</taxon>
        <taxon>Sordariomycetidae</taxon>
        <taxon>Sordariales</taxon>
        <taxon>Chaetomiaceae</taxon>
        <taxon>Thermothielavioides</taxon>
        <taxon>Thermothielavioides terrestris</taxon>
    </lineage>
</organism>
<reference evidence="2 3" key="1">
    <citation type="journal article" date="2011" name="Nat. Biotechnol.">
        <title>Comparative genomic analysis of the thermophilic biomass-degrading fungi Myceliophthora thermophila and Thielavia terrestris.</title>
        <authorList>
            <person name="Berka R.M."/>
            <person name="Grigoriev I.V."/>
            <person name="Otillar R."/>
            <person name="Salamov A."/>
            <person name="Grimwood J."/>
            <person name="Reid I."/>
            <person name="Ishmael N."/>
            <person name="John T."/>
            <person name="Darmond C."/>
            <person name="Moisan M.-C."/>
            <person name="Henrissat B."/>
            <person name="Coutinho P.M."/>
            <person name="Lombard V."/>
            <person name="Natvig D.O."/>
            <person name="Lindquist E."/>
            <person name="Schmutz J."/>
            <person name="Lucas S."/>
            <person name="Harris P."/>
            <person name="Powlowski J."/>
            <person name="Bellemare A."/>
            <person name="Taylor D."/>
            <person name="Butler G."/>
            <person name="de Vries R.P."/>
            <person name="Allijn I.E."/>
            <person name="van den Brink J."/>
            <person name="Ushinsky S."/>
            <person name="Storms R."/>
            <person name="Powell A.J."/>
            <person name="Paulsen I.T."/>
            <person name="Elbourne L.D.H."/>
            <person name="Baker S.E."/>
            <person name="Magnuson J."/>
            <person name="LaBoissiere S."/>
            <person name="Clutterbuck A.J."/>
            <person name="Martinez D."/>
            <person name="Wogulis M."/>
            <person name="de Leon A.L."/>
            <person name="Rey M.W."/>
            <person name="Tsang A."/>
        </authorList>
    </citation>
    <scope>NUCLEOTIDE SEQUENCE [LARGE SCALE GENOMIC DNA]</scope>
    <source>
        <strain evidence="3">ATCC 38088 / NRRL 8126</strain>
    </source>
</reference>
<dbReference type="OrthoDB" id="446723at2759"/>